<dbReference type="PROSITE" id="PS51371">
    <property type="entry name" value="CBS"/>
    <property type="match status" value="2"/>
</dbReference>
<evidence type="ECO:0000256" key="1">
    <source>
        <dbReference type="ARBA" id="ARBA00023122"/>
    </source>
</evidence>
<organism evidence="5 6">
    <name type="scientific">Methanocella paludicola (strain DSM 17711 / JCM 13418 / NBRC 101707 / SANAE)</name>
    <dbReference type="NCBI Taxonomy" id="304371"/>
    <lineage>
        <taxon>Archaea</taxon>
        <taxon>Methanobacteriati</taxon>
        <taxon>Methanobacteriota</taxon>
        <taxon>Stenosarchaea group</taxon>
        <taxon>Methanomicrobia</taxon>
        <taxon>Methanocellales</taxon>
        <taxon>Methanocellaceae</taxon>
        <taxon>Methanocella</taxon>
    </lineage>
</organism>
<dbReference type="KEGG" id="mpd:MCP_0822"/>
<evidence type="ECO:0000256" key="2">
    <source>
        <dbReference type="ARBA" id="ARBA00023167"/>
    </source>
</evidence>
<dbReference type="GeneID" id="8680857"/>
<dbReference type="GO" id="GO:0009086">
    <property type="term" value="P:methionine biosynthetic process"/>
    <property type="evidence" value="ECO:0007669"/>
    <property type="project" value="UniProtKB-KW"/>
</dbReference>
<evidence type="ECO:0000313" key="6">
    <source>
        <dbReference type="Proteomes" id="UP000001882"/>
    </source>
</evidence>
<dbReference type="EMBL" id="AP011532">
    <property type="protein sequence ID" value="BAI60894.1"/>
    <property type="molecule type" value="Genomic_DNA"/>
</dbReference>
<proteinExistence type="predicted"/>
<dbReference type="RefSeq" id="WP_012899573.1">
    <property type="nucleotide sequence ID" value="NC_013665.1"/>
</dbReference>
<dbReference type="InterPro" id="IPR000644">
    <property type="entry name" value="CBS_dom"/>
</dbReference>
<keyword evidence="2" id="KW-0028">Amino-acid biosynthesis</keyword>
<dbReference type="Pfam" id="PF00571">
    <property type="entry name" value="CBS"/>
    <property type="match status" value="2"/>
</dbReference>
<reference evidence="5 6" key="2">
    <citation type="journal article" date="2008" name="Int. J. Syst. Evol. Microbiol.">
        <title>Methanocella paludicola gen. nov., sp. nov., a methane-producing archaeon, the first isolate of the lineage 'Rice Cluster I', and proposal of the new archaeal order Methanocellales ord. nov.</title>
        <authorList>
            <person name="Sakai S."/>
            <person name="Imachi H."/>
            <person name="Hanada S."/>
            <person name="Ohashi A."/>
            <person name="Harada H."/>
            <person name="Kamagata Y."/>
        </authorList>
    </citation>
    <scope>NUCLEOTIDE SEQUENCE [LARGE SCALE GENOMIC DNA]</scope>
    <source>
        <strain evidence="6">DSM 17711 / JCM 13418 / NBRC 101707 / SANAE</strain>
    </source>
</reference>
<reference evidence="6" key="3">
    <citation type="journal article" date="2011" name="PLoS ONE">
        <title>Genome sequence of a mesophilic hydrogenotrophic methanogen Methanocella paludicola, the first cultivated representative of the order Methanocellales.</title>
        <authorList>
            <person name="Sakai S."/>
            <person name="Takaki Y."/>
            <person name="Shimamura S."/>
            <person name="Sekine M."/>
            <person name="Tajima T."/>
            <person name="Kosugi H."/>
            <person name="Ichikawa N."/>
            <person name="Tasumi E."/>
            <person name="Hiraki A.T."/>
            <person name="Shimizu A."/>
            <person name="Kato Y."/>
            <person name="Nishiko R."/>
            <person name="Mori K."/>
            <person name="Fujita N."/>
            <person name="Imachi H."/>
            <person name="Takai K."/>
        </authorList>
    </citation>
    <scope>NUCLEOTIDE SEQUENCE [LARGE SCALE GENOMIC DNA]</scope>
    <source>
        <strain evidence="6">DSM 17711 / JCM 13418 / NBRC 101707 / SANAE</strain>
    </source>
</reference>
<evidence type="ECO:0000259" key="4">
    <source>
        <dbReference type="PROSITE" id="PS51371"/>
    </source>
</evidence>
<dbReference type="SMART" id="SM00116">
    <property type="entry name" value="CBS"/>
    <property type="match status" value="2"/>
</dbReference>
<accession>D1YWS2</accession>
<protein>
    <recommendedName>
        <fullName evidence="4">CBS domain-containing protein</fullName>
    </recommendedName>
</protein>
<dbReference type="PANTHER" id="PTHR43080:SF2">
    <property type="entry name" value="CBS DOMAIN-CONTAINING PROTEIN"/>
    <property type="match status" value="1"/>
</dbReference>
<dbReference type="PANTHER" id="PTHR43080">
    <property type="entry name" value="CBS DOMAIN-CONTAINING PROTEIN CBSX3, MITOCHONDRIAL"/>
    <property type="match status" value="1"/>
</dbReference>
<reference evidence="5 6" key="1">
    <citation type="journal article" date="2007" name="Appl. Environ. Microbiol.">
        <title>Isolation of key methanogens for global methane emission from rice paddy fields: a novel isolate affiliated with the clone cluster rice cluster I.</title>
        <authorList>
            <person name="Sakai S."/>
            <person name="Imachi H."/>
            <person name="Sekiguchi Y."/>
            <person name="Ohashi A."/>
            <person name="Harada H."/>
            <person name="Kamagata Y."/>
        </authorList>
    </citation>
    <scope>NUCLEOTIDE SEQUENCE [LARGE SCALE GENOMIC DNA]</scope>
    <source>
        <strain evidence="6">DSM 17711 / JCM 13418 / NBRC 101707 / SANAE</strain>
    </source>
</reference>
<feature type="domain" description="CBS" evidence="4">
    <location>
        <begin position="7"/>
        <end position="63"/>
    </location>
</feature>
<gene>
    <name evidence="5" type="ordered locus">MCP_0822</name>
</gene>
<dbReference type="InterPro" id="IPR046342">
    <property type="entry name" value="CBS_dom_sf"/>
</dbReference>
<evidence type="ECO:0000256" key="3">
    <source>
        <dbReference type="PROSITE-ProRule" id="PRU00703"/>
    </source>
</evidence>
<dbReference type="Gene3D" id="3.10.580.10">
    <property type="entry name" value="CBS-domain"/>
    <property type="match status" value="1"/>
</dbReference>
<dbReference type="CDD" id="cd04622">
    <property type="entry name" value="CBS_pair_HRP1_like"/>
    <property type="match status" value="1"/>
</dbReference>
<feature type="domain" description="CBS" evidence="4">
    <location>
        <begin position="71"/>
        <end position="128"/>
    </location>
</feature>
<keyword evidence="2" id="KW-0486">Methionine biosynthesis</keyword>
<dbReference type="AlphaFoldDB" id="D1YWS2"/>
<keyword evidence="6" id="KW-1185">Reference proteome</keyword>
<dbReference type="InterPro" id="IPR051257">
    <property type="entry name" value="Diverse_CBS-Domain"/>
</dbReference>
<keyword evidence="1 3" id="KW-0129">CBS domain</keyword>
<dbReference type="Proteomes" id="UP000001882">
    <property type="component" value="Chromosome"/>
</dbReference>
<dbReference type="SUPFAM" id="SSF54631">
    <property type="entry name" value="CBS-domain pair"/>
    <property type="match status" value="1"/>
</dbReference>
<name>D1YWS2_METPS</name>
<dbReference type="OrthoDB" id="43333at2157"/>
<dbReference type="eggNOG" id="arCOG00606">
    <property type="taxonomic scope" value="Archaea"/>
</dbReference>
<sequence>MKVKDIMSKDVVTIGADASVADAARKMKEADVGSVVVLDKNAVKGIVTDRKIVTNCIAENKDPGREHIGNITSKSMITCSEDSDVHDALMTLGKNKIRRCPVVNDRKELVGVLSVADIAGEMRGCMDALFDGLSKSAGGEAERHEPSRPVIH</sequence>
<dbReference type="InParanoid" id="D1YWS2"/>
<evidence type="ECO:0000313" key="5">
    <source>
        <dbReference type="EMBL" id="BAI60894.1"/>
    </source>
</evidence>
<dbReference type="STRING" id="304371.MCP_0822"/>